<organism evidence="7 8">
    <name type="scientific">Ogataea philodendri</name>
    <dbReference type="NCBI Taxonomy" id="1378263"/>
    <lineage>
        <taxon>Eukaryota</taxon>
        <taxon>Fungi</taxon>
        <taxon>Dikarya</taxon>
        <taxon>Ascomycota</taxon>
        <taxon>Saccharomycotina</taxon>
        <taxon>Pichiomycetes</taxon>
        <taxon>Pichiales</taxon>
        <taxon>Pichiaceae</taxon>
        <taxon>Ogataea</taxon>
    </lineage>
</organism>
<evidence type="ECO:0000256" key="1">
    <source>
        <dbReference type="ARBA" id="ARBA00004123"/>
    </source>
</evidence>
<dbReference type="Proteomes" id="UP000769157">
    <property type="component" value="Unassembled WGS sequence"/>
</dbReference>
<dbReference type="Gene3D" id="2.130.10.10">
    <property type="entry name" value="YVTN repeat-like/Quinoprotein amine dehydrogenase"/>
    <property type="match status" value="1"/>
</dbReference>
<dbReference type="InterPro" id="IPR001680">
    <property type="entry name" value="WD40_rpt"/>
</dbReference>
<evidence type="ECO:0000256" key="2">
    <source>
        <dbReference type="ARBA" id="ARBA00022574"/>
    </source>
</evidence>
<dbReference type="InterPro" id="IPR036322">
    <property type="entry name" value="WD40_repeat_dom_sf"/>
</dbReference>
<feature type="compositionally biased region" description="Acidic residues" evidence="6">
    <location>
        <begin position="620"/>
        <end position="629"/>
    </location>
</feature>
<dbReference type="OrthoDB" id="189968at2759"/>
<evidence type="ECO:0008006" key="9">
    <source>
        <dbReference type="Google" id="ProtNLM"/>
    </source>
</evidence>
<dbReference type="EMBL" id="JAEUBE010000295">
    <property type="protein sequence ID" value="KAH3666246.1"/>
    <property type="molecule type" value="Genomic_DNA"/>
</dbReference>
<reference evidence="7" key="1">
    <citation type="journal article" date="2021" name="Open Biol.">
        <title>Shared evolutionary footprints suggest mitochondrial oxidative damage underlies multiple complex I losses in fungi.</title>
        <authorList>
            <person name="Schikora-Tamarit M.A."/>
            <person name="Marcet-Houben M."/>
            <person name="Nosek J."/>
            <person name="Gabaldon T."/>
        </authorList>
    </citation>
    <scope>NUCLEOTIDE SEQUENCE</scope>
    <source>
        <strain evidence="7">CBS6075</strain>
    </source>
</reference>
<evidence type="ECO:0000256" key="3">
    <source>
        <dbReference type="ARBA" id="ARBA00022737"/>
    </source>
</evidence>
<evidence type="ECO:0000256" key="4">
    <source>
        <dbReference type="ARBA" id="ARBA00023242"/>
    </source>
</evidence>
<feature type="compositionally biased region" description="Basic residues" evidence="6">
    <location>
        <begin position="26"/>
        <end position="35"/>
    </location>
</feature>
<dbReference type="Pfam" id="PF00400">
    <property type="entry name" value="WD40"/>
    <property type="match status" value="4"/>
</dbReference>
<dbReference type="SMART" id="SM00320">
    <property type="entry name" value="WD40"/>
    <property type="match status" value="5"/>
</dbReference>
<dbReference type="PROSITE" id="PS50082">
    <property type="entry name" value="WD_REPEATS_2"/>
    <property type="match status" value="2"/>
</dbReference>
<feature type="repeat" description="WD" evidence="5">
    <location>
        <begin position="292"/>
        <end position="333"/>
    </location>
</feature>
<evidence type="ECO:0000313" key="7">
    <source>
        <dbReference type="EMBL" id="KAH3666246.1"/>
    </source>
</evidence>
<evidence type="ECO:0000256" key="5">
    <source>
        <dbReference type="PROSITE-ProRule" id="PRU00221"/>
    </source>
</evidence>
<dbReference type="PANTHER" id="PTHR19865:SF0">
    <property type="entry name" value="U3 SMALL NUCLEOLAR RNA-INTERACTING PROTEIN 2"/>
    <property type="match status" value="1"/>
</dbReference>
<evidence type="ECO:0000313" key="8">
    <source>
        <dbReference type="Proteomes" id="UP000769157"/>
    </source>
</evidence>
<feature type="compositionally biased region" description="Low complexity" evidence="6">
    <location>
        <begin position="610"/>
        <end position="619"/>
    </location>
</feature>
<dbReference type="InterPro" id="IPR015943">
    <property type="entry name" value="WD40/YVTN_repeat-like_dom_sf"/>
</dbReference>
<feature type="repeat" description="WD" evidence="5">
    <location>
        <begin position="206"/>
        <end position="247"/>
    </location>
</feature>
<dbReference type="PANTHER" id="PTHR19865">
    <property type="entry name" value="U3 SMALL NUCLEOLAR RNA INTERACTING PROTEIN 2"/>
    <property type="match status" value="1"/>
</dbReference>
<feature type="compositionally biased region" description="Acidic residues" evidence="6">
    <location>
        <begin position="63"/>
        <end position="77"/>
    </location>
</feature>
<proteinExistence type="predicted"/>
<protein>
    <recommendedName>
        <fullName evidence="9">Ribosomal RNA-processing protein 9</fullName>
    </recommendedName>
</protein>
<dbReference type="RefSeq" id="XP_046061450.1">
    <property type="nucleotide sequence ID" value="XM_046205513.1"/>
</dbReference>
<dbReference type="GeneID" id="70236400"/>
<feature type="compositionally biased region" description="Acidic residues" evidence="6">
    <location>
        <begin position="587"/>
        <end position="609"/>
    </location>
</feature>
<dbReference type="SUPFAM" id="SSF50978">
    <property type="entry name" value="WD40 repeat-like"/>
    <property type="match status" value="1"/>
</dbReference>
<feature type="compositionally biased region" description="Low complexity" evidence="6">
    <location>
        <begin position="630"/>
        <end position="643"/>
    </location>
</feature>
<feature type="region of interest" description="Disordered" evidence="6">
    <location>
        <begin position="570"/>
        <end position="687"/>
    </location>
</feature>
<dbReference type="InterPro" id="IPR039241">
    <property type="entry name" value="Rrp9-like"/>
</dbReference>
<dbReference type="PROSITE" id="PS50294">
    <property type="entry name" value="WD_REPEATS_REGION"/>
    <property type="match status" value="1"/>
</dbReference>
<keyword evidence="4" id="KW-0539">Nucleus</keyword>
<keyword evidence="2 5" id="KW-0853">WD repeat</keyword>
<comment type="caution">
    <text evidence="7">The sequence shown here is derived from an EMBL/GenBank/DDBJ whole genome shotgun (WGS) entry which is preliminary data.</text>
</comment>
<gene>
    <name evidence="7" type="ORF">OGAPHI_004435</name>
</gene>
<reference evidence="7" key="2">
    <citation type="submission" date="2021-01" db="EMBL/GenBank/DDBJ databases">
        <authorList>
            <person name="Schikora-Tamarit M.A."/>
        </authorList>
    </citation>
    <scope>NUCLEOTIDE SEQUENCE</scope>
    <source>
        <strain evidence="7">CBS6075</strain>
    </source>
</reference>
<feature type="compositionally biased region" description="Acidic residues" evidence="6">
    <location>
        <begin position="41"/>
        <end position="56"/>
    </location>
</feature>
<sequence length="741" mass="80873">MADSFFSDPSKKRKRPARQTSVAKRQNTKASRKLQKPAEESSSDIDEEEVQSDIFEDSSANESEQDEESSSEEEDAGESAADKRRRMAKQYLSELQAEAETYEFDAKDLDDDIIASRLQKDVSEQQGHVYQYIGDKLELDDVEIAVSRVASKGLTGVAVRYPYAYTVSKDMELVKWDISDKTKKPQKMKFAKGGRKYTEISKEQMNNGHCGEILAVAVSPDGRYVVTGARDKRIIIWSSENLAPVRVMEIRDRRGEVLGLAFRRNSDQLYAACADLKIRTYSVNQLAQLETLYGHQDLVVDIAALAQERCVTVGSRDRTAMLWKIAEETRLTFRGGDTPKAGIDFYAEGSIDCVSMIDDSHFVTGSDNGNICLWSLAKKKPTFIQRQAHGLEPEKEVWRASAETNPDEAKLQVPKPQPYWITAICAIPYSDLILSGSWNGEIKVWKLEKELRKFNLIGTLDRVKGVVTKIDAHLENDSIRVFASLSKEHRLGRWVDAPGALEEKEDEAGTTEEAFEEDGAAELTIEVLRVEDATEGLALDCADVVVTSALELLTEAAEAIAKSPLAFSKEAEDSEATEAAEASEASEASEAEATEASETEAAEAAETEETLATLAAEAADSAEAEEAAEAADSAEAAETAEAADAAEAEETDAAEAEDSEATEAEEAEAAEAAEAEETDNAELSDGDNKVSVTVKVIKEVVVSSALTEAVNRRSGTKDLNSIIVSLKLGNKRKFCGISGTS</sequence>
<dbReference type="FunFam" id="2.130.10.10:FF:000644">
    <property type="entry name" value="Rrp9p"/>
    <property type="match status" value="1"/>
</dbReference>
<dbReference type="AlphaFoldDB" id="A0A9P8T5S8"/>
<feature type="compositionally biased region" description="Acidic residues" evidence="6">
    <location>
        <begin position="644"/>
        <end position="685"/>
    </location>
</feature>
<feature type="region of interest" description="Disordered" evidence="6">
    <location>
        <begin position="1"/>
        <end position="85"/>
    </location>
</feature>
<accession>A0A9P8T5S8</accession>
<evidence type="ECO:0000256" key="6">
    <source>
        <dbReference type="SAM" id="MobiDB-lite"/>
    </source>
</evidence>
<name>A0A9P8T5S8_9ASCO</name>
<keyword evidence="3" id="KW-0677">Repeat</keyword>
<dbReference type="GO" id="GO:0034511">
    <property type="term" value="F:U3 snoRNA binding"/>
    <property type="evidence" value="ECO:0007669"/>
    <property type="project" value="InterPro"/>
</dbReference>
<comment type="subcellular location">
    <subcellularLocation>
        <location evidence="1">Nucleus</location>
    </subcellularLocation>
</comment>
<keyword evidence="8" id="KW-1185">Reference proteome</keyword>
<dbReference type="GO" id="GO:0032040">
    <property type="term" value="C:small-subunit processome"/>
    <property type="evidence" value="ECO:0007669"/>
    <property type="project" value="TreeGrafter"/>
</dbReference>